<evidence type="ECO:0000256" key="1">
    <source>
        <dbReference type="ARBA" id="ARBA00009085"/>
    </source>
</evidence>
<dbReference type="PROSITE" id="PS00973">
    <property type="entry name" value="USP_2"/>
    <property type="match status" value="1"/>
</dbReference>
<dbReference type="InterPro" id="IPR038765">
    <property type="entry name" value="Papain-like_cys_pep_sf"/>
</dbReference>
<feature type="region of interest" description="Disordered" evidence="2">
    <location>
        <begin position="243"/>
        <end position="264"/>
    </location>
</feature>
<dbReference type="InterPro" id="IPR050164">
    <property type="entry name" value="Peptidase_C19"/>
</dbReference>
<protein>
    <submittedName>
        <fullName evidence="4">UCH domain containing protein</fullName>
    </submittedName>
</protein>
<evidence type="ECO:0000313" key="4">
    <source>
        <dbReference type="EMBL" id="RZB39008.1"/>
    </source>
</evidence>
<dbReference type="Pfam" id="PF00443">
    <property type="entry name" value="UCH"/>
    <property type="match status" value="1"/>
</dbReference>
<sequence>MAFVNNKNVDLKTGLSKLSLLNDGDTNKVNSLNNEKMEDDDNFEGACGGEIPKEEKVCGSHLEYNKVQKKLQMDEDDEDVDLWTNTMSARYQCEEGEYSVQSCLNQFTACELMTGNNKVSCELCTKRHGGADKKTVYTNATKQLLIYNPPAVLILHLKRFQVYRFRSAKVSKFVKFPTVLDLAPFCSKRSQNLPTFEAGQTKVLYSLYGVVEHSGSIHGGHYVAYVKVRPKLEENSYRWQFLPKNQKNEKPSQPKGAQGDPEVPSGKWYYISDSHVSEANESRVLSAQAYLLFYERIL</sequence>
<reference evidence="4 5" key="1">
    <citation type="submission" date="2017-03" db="EMBL/GenBank/DDBJ databases">
        <title>Genome of the blue death feigning beetle - Asbolus verrucosus.</title>
        <authorList>
            <person name="Rider S.D."/>
        </authorList>
    </citation>
    <scope>NUCLEOTIDE SEQUENCE [LARGE SCALE GENOMIC DNA]</scope>
    <source>
        <strain evidence="4">Butters</strain>
        <tissue evidence="4">Head and leg muscle</tissue>
    </source>
</reference>
<dbReference type="OrthoDB" id="2020758at2759"/>
<dbReference type="EMBL" id="QDEB01132098">
    <property type="protein sequence ID" value="RZB39008.1"/>
    <property type="molecule type" value="Genomic_DNA"/>
</dbReference>
<dbReference type="PANTHER" id="PTHR24006">
    <property type="entry name" value="UBIQUITIN CARBOXYL-TERMINAL HYDROLASE"/>
    <property type="match status" value="1"/>
</dbReference>
<proteinExistence type="inferred from homology"/>
<gene>
    <name evidence="4" type="ORF">BDFB_009289</name>
</gene>
<dbReference type="AlphaFoldDB" id="A0A482V2Q9"/>
<accession>A0A482V2Q9</accession>
<keyword evidence="5" id="KW-1185">Reference proteome</keyword>
<evidence type="ECO:0000259" key="3">
    <source>
        <dbReference type="PROSITE" id="PS50235"/>
    </source>
</evidence>
<name>A0A482V2Q9_ASBVE</name>
<comment type="similarity">
    <text evidence="1">Belongs to the peptidase C19 family.</text>
</comment>
<organism evidence="4 5">
    <name type="scientific">Asbolus verrucosus</name>
    <name type="common">Desert ironclad beetle</name>
    <dbReference type="NCBI Taxonomy" id="1661398"/>
    <lineage>
        <taxon>Eukaryota</taxon>
        <taxon>Metazoa</taxon>
        <taxon>Ecdysozoa</taxon>
        <taxon>Arthropoda</taxon>
        <taxon>Hexapoda</taxon>
        <taxon>Insecta</taxon>
        <taxon>Pterygota</taxon>
        <taxon>Neoptera</taxon>
        <taxon>Endopterygota</taxon>
        <taxon>Coleoptera</taxon>
        <taxon>Polyphaga</taxon>
        <taxon>Cucujiformia</taxon>
        <taxon>Tenebrionidae</taxon>
        <taxon>Pimeliinae</taxon>
        <taxon>Asbolus</taxon>
    </lineage>
</organism>
<dbReference type="SUPFAM" id="SSF54001">
    <property type="entry name" value="Cysteine proteinases"/>
    <property type="match status" value="1"/>
</dbReference>
<dbReference type="PROSITE" id="PS50235">
    <property type="entry name" value="USP_3"/>
    <property type="match status" value="1"/>
</dbReference>
<dbReference type="InterPro" id="IPR001394">
    <property type="entry name" value="Peptidase_C19_UCH"/>
</dbReference>
<dbReference type="GO" id="GO:0004843">
    <property type="term" value="F:cysteine-type deubiquitinase activity"/>
    <property type="evidence" value="ECO:0007669"/>
    <property type="project" value="InterPro"/>
</dbReference>
<comment type="caution">
    <text evidence="4">The sequence shown here is derived from an EMBL/GenBank/DDBJ whole genome shotgun (WGS) entry which is preliminary data.</text>
</comment>
<dbReference type="GO" id="GO:0005829">
    <property type="term" value="C:cytosol"/>
    <property type="evidence" value="ECO:0007669"/>
    <property type="project" value="TreeGrafter"/>
</dbReference>
<dbReference type="PANTHER" id="PTHR24006:SF781">
    <property type="entry name" value="LD34905P"/>
    <property type="match status" value="1"/>
</dbReference>
<dbReference type="InterPro" id="IPR028889">
    <property type="entry name" value="USP"/>
</dbReference>
<dbReference type="CDD" id="cd02667">
    <property type="entry name" value="Peptidase_C19K"/>
    <property type="match status" value="1"/>
</dbReference>
<dbReference type="Gene3D" id="3.90.70.10">
    <property type="entry name" value="Cysteine proteinases"/>
    <property type="match status" value="1"/>
</dbReference>
<dbReference type="InterPro" id="IPR018200">
    <property type="entry name" value="USP_CS"/>
</dbReference>
<feature type="domain" description="USP" evidence="3">
    <location>
        <begin position="1"/>
        <end position="297"/>
    </location>
</feature>
<dbReference type="STRING" id="1661398.A0A482V2Q9"/>
<dbReference type="Proteomes" id="UP000292052">
    <property type="component" value="Unassembled WGS sequence"/>
</dbReference>
<dbReference type="GO" id="GO:0005634">
    <property type="term" value="C:nucleus"/>
    <property type="evidence" value="ECO:0007669"/>
    <property type="project" value="TreeGrafter"/>
</dbReference>
<evidence type="ECO:0000313" key="5">
    <source>
        <dbReference type="Proteomes" id="UP000292052"/>
    </source>
</evidence>
<dbReference type="GO" id="GO:0016579">
    <property type="term" value="P:protein deubiquitination"/>
    <property type="evidence" value="ECO:0007669"/>
    <property type="project" value="InterPro"/>
</dbReference>
<evidence type="ECO:0000256" key="2">
    <source>
        <dbReference type="SAM" id="MobiDB-lite"/>
    </source>
</evidence>